<sequence length="746" mass="81531">MTDHLLWYPSPAGEWTDALPLGNGRLGAMVFGGVTRDEFQLNEDTLWSGGPYRPTNPEALDHLEAVRELIFAGRFREAQDLANAHLMGRPYLQTSYQPAGRLLLDFDHETLFSHYRRSLELDRAVTTTRYTADGVAYRREAFASAADGVLVIRITADRPGTVSFAAEFASEQPGVARAAGHALSFDGRNRGEIGIPGALRWAFEARVLAEGGAIEARDERLSVAGADSVTILIDIATSFRRFDDVSGEPQADIAARLDAAAARPYEALLADHLAAHRALYDRFDIDLGRPPAADRPTGERISNFARGDDPALAALYVQYGRYLAIASSRPGNQPANLQGIWNKEIRPPWGSKYTSNINLQMNYWLPDPANLAECVEPLIAMAEELAVTGAETARTHYGARGWVLHHNTDLWRATAPVDGAQWGVWPTGGAWLCAQLWDHARFAGFPEALVARLYPLLAGASRFFLDTLVPLPGTDLMVTAPSVSPENVHPHGSTLCAGPAMDSQLLRDLFDATIAAARRLGRDADLADELAALRARLPTDRIGRQGQLQEWIEDWDADVPEIHHRHVSHLYGLYPSLQIDPAHTPGLAAAARRSLEIRGDDATGWGIGWRINLWARLGDGEHAYEVLRRLLHPERSYRNLFDAHPPFQIDGNFGGAAGIIEMLVQSDEGQVRLLPALPRAWPSGSVRGVRARGGLTLDFSWEGHAITALSVTASQSYSGTLRCGETVLAKGLASGKSVLVTTRVPR</sequence>
<comment type="caution">
    <text evidence="4">The sequence shown here is derived from an EMBL/GenBank/DDBJ whole genome shotgun (WGS) entry which is preliminary data.</text>
</comment>
<reference evidence="4 5" key="1">
    <citation type="submission" date="2015-03" db="EMBL/GenBank/DDBJ databases">
        <authorList>
            <person name="Hassan Y.I."/>
            <person name="Lepp D."/>
            <person name="Li X.-Z."/>
            <person name="Zhou T."/>
        </authorList>
    </citation>
    <scope>NUCLEOTIDE SEQUENCE [LARGE SCALE GENOMIC DNA]</scope>
    <source>
        <strain evidence="4 5">BD-c194</strain>
    </source>
</reference>
<feature type="domain" description="Alpha fucosidase A-like C-terminal" evidence="2">
    <location>
        <begin position="665"/>
        <end position="727"/>
    </location>
</feature>
<dbReference type="PATRIC" id="fig|443610.3.peg.2825"/>
<dbReference type="EMBL" id="JZEX01000024">
    <property type="protein sequence ID" value="KKB13482.1"/>
    <property type="molecule type" value="Genomic_DNA"/>
</dbReference>
<dbReference type="RefSeq" id="WP_046106866.1">
    <property type="nucleotide sequence ID" value="NZ_JZEX01000024.1"/>
</dbReference>
<dbReference type="Pfam" id="PF14498">
    <property type="entry name" value="Glyco_hyd_65N_2"/>
    <property type="match status" value="1"/>
</dbReference>
<feature type="domain" description="Glycosyl hydrolase family 95 catalytic" evidence="3">
    <location>
        <begin position="265"/>
        <end position="663"/>
    </location>
</feature>
<dbReference type="PIRSF" id="PIRSF007663">
    <property type="entry name" value="UCP007663"/>
    <property type="match status" value="1"/>
</dbReference>
<organism evidence="4 5">
    <name type="scientific">Devosia geojensis</name>
    <dbReference type="NCBI Taxonomy" id="443610"/>
    <lineage>
        <taxon>Bacteria</taxon>
        <taxon>Pseudomonadati</taxon>
        <taxon>Pseudomonadota</taxon>
        <taxon>Alphaproteobacteria</taxon>
        <taxon>Hyphomicrobiales</taxon>
        <taxon>Devosiaceae</taxon>
        <taxon>Devosia</taxon>
    </lineage>
</organism>
<dbReference type="InterPro" id="IPR016518">
    <property type="entry name" value="Alpha-L-fucosidase"/>
</dbReference>
<accession>A0A0F5FZ50</accession>
<evidence type="ECO:0000259" key="1">
    <source>
        <dbReference type="Pfam" id="PF14498"/>
    </source>
</evidence>
<dbReference type="InterPro" id="IPR049053">
    <property type="entry name" value="AFCA-like_C"/>
</dbReference>
<dbReference type="Gene3D" id="1.50.10.10">
    <property type="match status" value="1"/>
</dbReference>
<dbReference type="Pfam" id="PF22124">
    <property type="entry name" value="Glyco_hydro_95_cat"/>
    <property type="match status" value="1"/>
</dbReference>
<dbReference type="GO" id="GO:0005975">
    <property type="term" value="P:carbohydrate metabolic process"/>
    <property type="evidence" value="ECO:0007669"/>
    <property type="project" value="InterPro"/>
</dbReference>
<evidence type="ECO:0000313" key="4">
    <source>
        <dbReference type="EMBL" id="KKB13482.1"/>
    </source>
</evidence>
<name>A0A0F5FZ50_9HYPH</name>
<dbReference type="InterPro" id="IPR054363">
    <property type="entry name" value="GH95_cat"/>
</dbReference>
<evidence type="ECO:0000313" key="5">
    <source>
        <dbReference type="Proteomes" id="UP000033632"/>
    </source>
</evidence>
<dbReference type="AlphaFoldDB" id="A0A0F5FZ50"/>
<protein>
    <submittedName>
        <fullName evidence="4">Alpha/beta hydrolase</fullName>
    </submittedName>
</protein>
<dbReference type="GO" id="GO:0004560">
    <property type="term" value="F:alpha-L-fucosidase activity"/>
    <property type="evidence" value="ECO:0007669"/>
    <property type="project" value="InterPro"/>
</dbReference>
<dbReference type="PANTHER" id="PTHR31084">
    <property type="entry name" value="ALPHA-L-FUCOSIDASE 2"/>
    <property type="match status" value="1"/>
</dbReference>
<feature type="domain" description="Glycosyl hydrolase family 95 N-terminal" evidence="1">
    <location>
        <begin position="6"/>
        <end position="240"/>
    </location>
</feature>
<evidence type="ECO:0000259" key="2">
    <source>
        <dbReference type="Pfam" id="PF21307"/>
    </source>
</evidence>
<gene>
    <name evidence="4" type="ORF">VE25_01775</name>
</gene>
<evidence type="ECO:0000259" key="3">
    <source>
        <dbReference type="Pfam" id="PF22124"/>
    </source>
</evidence>
<dbReference type="Pfam" id="PF21307">
    <property type="entry name" value="Glyco_hydro_95_C"/>
    <property type="match status" value="1"/>
</dbReference>
<proteinExistence type="predicted"/>
<dbReference type="Proteomes" id="UP000033632">
    <property type="component" value="Unassembled WGS sequence"/>
</dbReference>
<dbReference type="InterPro" id="IPR027414">
    <property type="entry name" value="GH95_N_dom"/>
</dbReference>
<dbReference type="InterPro" id="IPR008928">
    <property type="entry name" value="6-hairpin_glycosidase_sf"/>
</dbReference>
<dbReference type="STRING" id="443610.VE25_01775"/>
<dbReference type="InterPro" id="IPR012341">
    <property type="entry name" value="6hp_glycosidase-like_sf"/>
</dbReference>
<dbReference type="SUPFAM" id="SSF48208">
    <property type="entry name" value="Six-hairpin glycosidases"/>
    <property type="match status" value="1"/>
</dbReference>
<keyword evidence="5" id="KW-1185">Reference proteome</keyword>
<dbReference type="OrthoDB" id="9802600at2"/>
<keyword evidence="4" id="KW-0378">Hydrolase</keyword>
<dbReference type="PANTHER" id="PTHR31084:SF0">
    <property type="entry name" value="ALPHA-L-FUCOSIDASE 2"/>
    <property type="match status" value="1"/>
</dbReference>